<dbReference type="EMBL" id="FWXY01000004">
    <property type="protein sequence ID" value="SMC54969.1"/>
    <property type="molecule type" value="Genomic_DNA"/>
</dbReference>
<dbReference type="Gene3D" id="3.30.160.750">
    <property type="match status" value="1"/>
</dbReference>
<comment type="subunit">
    <text evidence="2 15">Heterotetramer of two alpha and two beta chains arranged as a dimer of alpha/beta heterodimers.</text>
</comment>
<evidence type="ECO:0000256" key="6">
    <source>
        <dbReference type="ARBA" id="ARBA00023066"/>
    </source>
</evidence>
<feature type="site" description="Cleavage (non-hydrolytic); by autolysis" evidence="15">
    <location>
        <begin position="77"/>
        <end position="78"/>
    </location>
</feature>
<dbReference type="GO" id="GO:0004014">
    <property type="term" value="F:adenosylmethionine decarboxylase activity"/>
    <property type="evidence" value="ECO:0007669"/>
    <property type="project" value="UniProtKB-UniRule"/>
</dbReference>
<dbReference type="Gene3D" id="3.30.360.110">
    <property type="entry name" value="S-adenosylmethionine decarboxylase domain"/>
    <property type="match status" value="1"/>
</dbReference>
<dbReference type="FunFam" id="3.30.360.110:FF:000001">
    <property type="entry name" value="S-adenosylmethionine decarboxylase proenzyme"/>
    <property type="match status" value="1"/>
</dbReference>
<dbReference type="InterPro" id="IPR042284">
    <property type="entry name" value="AdoMetDC_N"/>
</dbReference>
<feature type="modified residue" description="Pyruvic acid (Ser); by autocatalysis" evidence="15">
    <location>
        <position position="78"/>
    </location>
</feature>
<feature type="chain" id="PRO_5023326740" description="S-adenosylmethionine decarboxylase beta chain" evidence="15">
    <location>
        <begin position="1"/>
        <end position="77"/>
    </location>
</feature>
<dbReference type="UniPathway" id="UPA00331">
    <property type="reaction ID" value="UER00451"/>
</dbReference>
<dbReference type="PANTHER" id="PTHR33866:SF2">
    <property type="entry name" value="S-ADENOSYLMETHIONINE DECARBOXYLASE PROENZYME"/>
    <property type="match status" value="1"/>
</dbReference>
<protein>
    <recommendedName>
        <fullName evidence="15">S-adenosylmethionine decarboxylase proenzyme</fullName>
        <shortName evidence="15">AdoMetDC</shortName>
        <shortName evidence="15">SAMDC</shortName>
        <ecNumber evidence="15">4.1.1.50</ecNumber>
    </recommendedName>
    <component>
        <recommendedName>
            <fullName evidence="15">S-adenosylmethionine decarboxylase beta chain</fullName>
        </recommendedName>
    </component>
    <component>
        <recommendedName>
            <fullName evidence="15">S-adenosylmethionine decarboxylase alpha chain</fullName>
        </recommendedName>
    </component>
</protein>
<evidence type="ECO:0000256" key="7">
    <source>
        <dbReference type="ARBA" id="ARBA00023115"/>
    </source>
</evidence>
<reference evidence="16 17" key="1">
    <citation type="submission" date="2017-04" db="EMBL/GenBank/DDBJ databases">
        <authorList>
            <person name="Afonso C.L."/>
            <person name="Miller P.J."/>
            <person name="Scott M.A."/>
            <person name="Spackman E."/>
            <person name="Goraichik I."/>
            <person name="Dimitrov K.M."/>
            <person name="Suarez D.L."/>
            <person name="Swayne D.E."/>
        </authorList>
    </citation>
    <scope>NUCLEOTIDE SEQUENCE [LARGE SCALE GENOMIC DNA]</scope>
    <source>
        <strain evidence="16 17">DSM 3385</strain>
    </source>
</reference>
<dbReference type="PANTHER" id="PTHR33866">
    <property type="entry name" value="S-ADENOSYLMETHIONINE DECARBOXYLASE PROENZYME"/>
    <property type="match status" value="1"/>
</dbReference>
<dbReference type="InterPro" id="IPR017716">
    <property type="entry name" value="S-AdoMet_deCOase_pro-enz"/>
</dbReference>
<dbReference type="NCBIfam" id="TIGR03330">
    <property type="entry name" value="SAM_DCase_Bsu"/>
    <property type="match status" value="1"/>
</dbReference>
<evidence type="ECO:0000256" key="2">
    <source>
        <dbReference type="ARBA" id="ARBA00011601"/>
    </source>
</evidence>
<dbReference type="InterPro" id="IPR003826">
    <property type="entry name" value="AdoMetDC_fam_prok"/>
</dbReference>
<keyword evidence="5 15" id="KW-0068">Autocatalytic cleavage</keyword>
<evidence type="ECO:0000256" key="5">
    <source>
        <dbReference type="ARBA" id="ARBA00022813"/>
    </source>
</evidence>
<dbReference type="AlphaFoldDB" id="A0A1W2A2L3"/>
<dbReference type="EC" id="4.1.1.50" evidence="15"/>
<feature type="active site" description="Proton donor; for catalytic activity" evidence="15">
    <location>
        <position position="98"/>
    </location>
</feature>
<evidence type="ECO:0000256" key="8">
    <source>
        <dbReference type="ARBA" id="ARBA00023145"/>
    </source>
</evidence>
<evidence type="ECO:0000256" key="10">
    <source>
        <dbReference type="ARBA" id="ARBA00023270"/>
    </source>
</evidence>
<comment type="PTM">
    <text evidence="15">Is synthesized initially as an inactive proenzyme. Formation of the active enzyme involves a self-maturation process in which the active site pyruvoyl group is generated from an internal serine residue via an autocatalytic post-translational modification. Two non-identical subunits are generated from the proenzyme in this reaction, and the pyruvate is formed at the N-terminus of the alpha chain, which is derived from the carboxyl end of the proenzyme. The post-translation cleavage follows an unusual pathway, termed non-hydrolytic serinolysis, in which the side chain hydroxyl group of the serine supplies its oxygen atom to form the C-terminus of the beta chain, while the remainder of the serine residue undergoes an oxidative deamination to produce ammonia and the pyruvoyl group blocking the N-terminus of the alpha chain.</text>
</comment>
<dbReference type="Proteomes" id="UP000192418">
    <property type="component" value="Unassembled WGS sequence"/>
</dbReference>
<organism evidence="16 17">
    <name type="scientific">Desulfocicer vacuolatum DSM 3385</name>
    <dbReference type="NCBI Taxonomy" id="1121400"/>
    <lineage>
        <taxon>Bacteria</taxon>
        <taxon>Pseudomonadati</taxon>
        <taxon>Thermodesulfobacteriota</taxon>
        <taxon>Desulfobacteria</taxon>
        <taxon>Desulfobacterales</taxon>
        <taxon>Desulfobacteraceae</taxon>
        <taxon>Desulfocicer</taxon>
    </lineage>
</organism>
<evidence type="ECO:0000256" key="11">
    <source>
        <dbReference type="ARBA" id="ARBA00023317"/>
    </source>
</evidence>
<dbReference type="OrthoDB" id="9793120at2"/>
<evidence type="ECO:0000256" key="15">
    <source>
        <dbReference type="HAMAP-Rule" id="MF_00464"/>
    </source>
</evidence>
<feature type="chain" id="PRO_5023326739" description="S-adenosylmethionine decarboxylase alpha chain" evidence="15">
    <location>
        <begin position="78"/>
        <end position="131"/>
    </location>
</feature>
<evidence type="ECO:0000256" key="9">
    <source>
        <dbReference type="ARBA" id="ARBA00023239"/>
    </source>
</evidence>
<evidence type="ECO:0000256" key="14">
    <source>
        <dbReference type="ARBA" id="ARBA00061583"/>
    </source>
</evidence>
<evidence type="ECO:0000256" key="13">
    <source>
        <dbReference type="ARBA" id="ARBA00056215"/>
    </source>
</evidence>
<evidence type="ECO:0000256" key="12">
    <source>
        <dbReference type="ARBA" id="ARBA00048112"/>
    </source>
</evidence>
<comment type="cofactor">
    <cofactor evidence="15">
        <name>pyruvate</name>
        <dbReference type="ChEBI" id="CHEBI:15361"/>
    </cofactor>
    <text evidence="15">Binds 1 pyruvoyl group covalently per subunit.</text>
</comment>
<feature type="active site" description="Schiff-base intermediate with substrate; via pyruvic acid" evidence="15">
    <location>
        <position position="78"/>
    </location>
</feature>
<keyword evidence="7 15" id="KW-0620">Polyamine biosynthesis</keyword>
<comment type="similarity">
    <text evidence="14 15">Belongs to the prokaryotic AdoMetDC family. Type 1 subfamily.</text>
</comment>
<keyword evidence="3 15" id="KW-0949">S-adenosyl-L-methionine</keyword>
<evidence type="ECO:0000256" key="4">
    <source>
        <dbReference type="ARBA" id="ARBA00022793"/>
    </source>
</evidence>
<evidence type="ECO:0000313" key="16">
    <source>
        <dbReference type="EMBL" id="SMC54969.1"/>
    </source>
</evidence>
<comment type="function">
    <text evidence="13 15">Catalyzes the decarboxylation of S-adenosylmethionine to S-adenosylmethioninamine (dcAdoMet), the propylamine donor required for the synthesis of the polyamines spermine and spermidine from the diamine putrescine.</text>
</comment>
<dbReference type="SUPFAM" id="SSF56276">
    <property type="entry name" value="S-adenosylmethionine decarboxylase"/>
    <property type="match status" value="1"/>
</dbReference>
<dbReference type="Pfam" id="PF02675">
    <property type="entry name" value="AdoMet_dc"/>
    <property type="match status" value="1"/>
</dbReference>
<dbReference type="GO" id="GO:0005829">
    <property type="term" value="C:cytosol"/>
    <property type="evidence" value="ECO:0007669"/>
    <property type="project" value="TreeGrafter"/>
</dbReference>
<evidence type="ECO:0000313" key="17">
    <source>
        <dbReference type="Proteomes" id="UP000192418"/>
    </source>
</evidence>
<sequence length="131" mass="14325">MSHSRKKLKERHAAGGLTLGRQLTIDYYNCRKEALGDCDALEKAFVDAARSSGATVISSSFHAFNPQGVSGVVIIAESHFTVHVWPEHRYAAVDIFSCGEHIDMERAKKTLQEFLGAGKVVVSSDMGRGIF</sequence>
<dbReference type="HAMAP" id="MF_00464">
    <property type="entry name" value="AdoMetDC_1"/>
    <property type="match status" value="1"/>
</dbReference>
<keyword evidence="6 15" id="KW-0745">Spermidine biosynthesis</keyword>
<dbReference type="GO" id="GO:0008295">
    <property type="term" value="P:spermidine biosynthetic process"/>
    <property type="evidence" value="ECO:0007669"/>
    <property type="project" value="UniProtKB-UniRule"/>
</dbReference>
<evidence type="ECO:0000256" key="3">
    <source>
        <dbReference type="ARBA" id="ARBA00022691"/>
    </source>
</evidence>
<dbReference type="STRING" id="1121400.SAMN02746065_10452"/>
<name>A0A1W2A2L3_9BACT</name>
<dbReference type="RefSeq" id="WP_084067283.1">
    <property type="nucleotide sequence ID" value="NZ_FWXY01000004.1"/>
</dbReference>
<accession>A0A1W2A2L3</accession>
<comment type="pathway">
    <text evidence="1 15">Amine and polyamine biosynthesis; S-adenosylmethioninamine biosynthesis; S-adenosylmethioninamine from S-adenosyl-L-methionine: step 1/1.</text>
</comment>
<dbReference type="InterPro" id="IPR042286">
    <property type="entry name" value="AdoMetDC_C"/>
</dbReference>
<keyword evidence="10 15" id="KW-0704">Schiff base</keyword>
<comment type="catalytic activity">
    <reaction evidence="12 15">
        <text>S-adenosyl-L-methionine + H(+) = S-adenosyl 3-(methylsulfanyl)propylamine + CO2</text>
        <dbReference type="Rhea" id="RHEA:15981"/>
        <dbReference type="ChEBI" id="CHEBI:15378"/>
        <dbReference type="ChEBI" id="CHEBI:16526"/>
        <dbReference type="ChEBI" id="CHEBI:57443"/>
        <dbReference type="ChEBI" id="CHEBI:59789"/>
        <dbReference type="EC" id="4.1.1.50"/>
    </reaction>
</comment>
<proteinExistence type="inferred from homology"/>
<dbReference type="InterPro" id="IPR016067">
    <property type="entry name" value="S-AdoMet_deCO2ase_core"/>
</dbReference>
<keyword evidence="8 15" id="KW-0865">Zymogen</keyword>
<feature type="active site" description="Proton acceptor; for processing activity" evidence="15">
    <location>
        <position position="83"/>
    </location>
</feature>
<gene>
    <name evidence="15" type="primary">speH</name>
    <name evidence="16" type="ORF">SAMN02746065_10452</name>
</gene>
<evidence type="ECO:0000256" key="1">
    <source>
        <dbReference type="ARBA" id="ARBA00004911"/>
    </source>
</evidence>
<keyword evidence="9 15" id="KW-0456">Lyase</keyword>
<keyword evidence="4 15" id="KW-0210">Decarboxylase</keyword>
<keyword evidence="11 15" id="KW-0670">Pyruvate</keyword>
<keyword evidence="17" id="KW-1185">Reference proteome</keyword>